<keyword evidence="3 7" id="KW-0812">Transmembrane</keyword>
<dbReference type="InterPro" id="IPR045263">
    <property type="entry name" value="GLUT"/>
</dbReference>
<dbReference type="InterPro" id="IPR005828">
    <property type="entry name" value="MFS_sugar_transport-like"/>
</dbReference>
<feature type="domain" description="Major facilitator superfamily (MFS) profile" evidence="8">
    <location>
        <begin position="20"/>
        <end position="129"/>
    </location>
</feature>
<evidence type="ECO:0000313" key="9">
    <source>
        <dbReference type="EMBL" id="PIO61500.1"/>
    </source>
</evidence>
<keyword evidence="2" id="KW-0813">Transport</keyword>
<proteinExistence type="predicted"/>
<keyword evidence="10" id="KW-1185">Reference proteome</keyword>
<dbReference type="Proteomes" id="UP000230423">
    <property type="component" value="Unassembled WGS sequence"/>
</dbReference>
<dbReference type="InterPro" id="IPR036259">
    <property type="entry name" value="MFS_trans_sf"/>
</dbReference>
<evidence type="ECO:0000256" key="6">
    <source>
        <dbReference type="SAM" id="MobiDB-lite"/>
    </source>
</evidence>
<sequence>TKEYPDDAKSPGADLEKSSDVDVRKLSSTLRGHKMITEWIRTSYKSMYNEELDSKDADLTFQTVVALFGVGGAVGGLSSGVLADAAGRRGCLLYTNIIAFLAAAFMGTAKYAGIYLMLHLGRFFIGFYV</sequence>
<feature type="non-terminal residue" evidence="9">
    <location>
        <position position="129"/>
    </location>
</feature>
<dbReference type="PROSITE" id="PS50850">
    <property type="entry name" value="MFS"/>
    <property type="match status" value="1"/>
</dbReference>
<evidence type="ECO:0000256" key="2">
    <source>
        <dbReference type="ARBA" id="ARBA00022448"/>
    </source>
</evidence>
<protein>
    <recommendedName>
        <fullName evidence="8">Major facilitator superfamily (MFS) profile domain-containing protein</fullName>
    </recommendedName>
</protein>
<keyword evidence="4 7" id="KW-1133">Transmembrane helix</keyword>
<gene>
    <name evidence="9" type="ORF">TELCIR_16976</name>
</gene>
<evidence type="ECO:0000256" key="3">
    <source>
        <dbReference type="ARBA" id="ARBA00022692"/>
    </source>
</evidence>
<dbReference type="PANTHER" id="PTHR23503:SF8">
    <property type="entry name" value="FACILITATED GLUCOSE TRANSPORTER PROTEIN 1"/>
    <property type="match status" value="1"/>
</dbReference>
<reference evidence="9 10" key="1">
    <citation type="submission" date="2015-09" db="EMBL/GenBank/DDBJ databases">
        <title>Draft genome of the parasitic nematode Teladorsagia circumcincta isolate WARC Sus (inbred).</title>
        <authorList>
            <person name="Mitreva M."/>
        </authorList>
    </citation>
    <scope>NUCLEOTIDE SEQUENCE [LARGE SCALE GENOMIC DNA]</scope>
    <source>
        <strain evidence="9 10">S</strain>
    </source>
</reference>
<evidence type="ECO:0000256" key="4">
    <source>
        <dbReference type="ARBA" id="ARBA00022989"/>
    </source>
</evidence>
<dbReference type="GO" id="GO:0016020">
    <property type="term" value="C:membrane"/>
    <property type="evidence" value="ECO:0007669"/>
    <property type="project" value="UniProtKB-SubCell"/>
</dbReference>
<comment type="subcellular location">
    <subcellularLocation>
        <location evidence="1">Membrane</location>
        <topology evidence="1">Multi-pass membrane protein</topology>
    </subcellularLocation>
</comment>
<dbReference type="SUPFAM" id="SSF103473">
    <property type="entry name" value="MFS general substrate transporter"/>
    <property type="match status" value="1"/>
</dbReference>
<dbReference type="OrthoDB" id="4540492at2759"/>
<dbReference type="Pfam" id="PF00083">
    <property type="entry name" value="Sugar_tr"/>
    <property type="match status" value="1"/>
</dbReference>
<evidence type="ECO:0000256" key="5">
    <source>
        <dbReference type="ARBA" id="ARBA00023136"/>
    </source>
</evidence>
<feature type="region of interest" description="Disordered" evidence="6">
    <location>
        <begin position="1"/>
        <end position="20"/>
    </location>
</feature>
<dbReference type="GO" id="GO:0015149">
    <property type="term" value="F:hexose transmembrane transporter activity"/>
    <property type="evidence" value="ECO:0007669"/>
    <property type="project" value="TreeGrafter"/>
</dbReference>
<dbReference type="AlphaFoldDB" id="A0A2G9TW82"/>
<evidence type="ECO:0000256" key="1">
    <source>
        <dbReference type="ARBA" id="ARBA00004141"/>
    </source>
</evidence>
<feature type="non-terminal residue" evidence="9">
    <location>
        <position position="1"/>
    </location>
</feature>
<dbReference type="PANTHER" id="PTHR23503">
    <property type="entry name" value="SOLUTE CARRIER FAMILY 2"/>
    <property type="match status" value="1"/>
</dbReference>
<keyword evidence="5 7" id="KW-0472">Membrane</keyword>
<name>A0A2G9TW82_TELCI</name>
<dbReference type="PROSITE" id="PS00216">
    <property type="entry name" value="SUGAR_TRANSPORT_1"/>
    <property type="match status" value="1"/>
</dbReference>
<dbReference type="EMBL" id="KZ353482">
    <property type="protein sequence ID" value="PIO61500.1"/>
    <property type="molecule type" value="Genomic_DNA"/>
</dbReference>
<dbReference type="Gene3D" id="1.20.1250.20">
    <property type="entry name" value="MFS general substrate transporter like domains"/>
    <property type="match status" value="1"/>
</dbReference>
<dbReference type="InterPro" id="IPR005829">
    <property type="entry name" value="Sugar_transporter_CS"/>
</dbReference>
<evidence type="ECO:0000313" key="10">
    <source>
        <dbReference type="Proteomes" id="UP000230423"/>
    </source>
</evidence>
<organism evidence="9 10">
    <name type="scientific">Teladorsagia circumcincta</name>
    <name type="common">Brown stomach worm</name>
    <name type="synonym">Ostertagia circumcincta</name>
    <dbReference type="NCBI Taxonomy" id="45464"/>
    <lineage>
        <taxon>Eukaryota</taxon>
        <taxon>Metazoa</taxon>
        <taxon>Ecdysozoa</taxon>
        <taxon>Nematoda</taxon>
        <taxon>Chromadorea</taxon>
        <taxon>Rhabditida</taxon>
        <taxon>Rhabditina</taxon>
        <taxon>Rhabditomorpha</taxon>
        <taxon>Strongyloidea</taxon>
        <taxon>Trichostrongylidae</taxon>
        <taxon>Teladorsagia</taxon>
    </lineage>
</organism>
<evidence type="ECO:0000256" key="7">
    <source>
        <dbReference type="SAM" id="Phobius"/>
    </source>
</evidence>
<evidence type="ECO:0000259" key="8">
    <source>
        <dbReference type="PROSITE" id="PS50850"/>
    </source>
</evidence>
<feature type="transmembrane region" description="Helical" evidence="7">
    <location>
        <begin position="59"/>
        <end position="82"/>
    </location>
</feature>
<dbReference type="InterPro" id="IPR020846">
    <property type="entry name" value="MFS_dom"/>
</dbReference>
<accession>A0A2G9TW82</accession>
<feature type="transmembrane region" description="Helical" evidence="7">
    <location>
        <begin position="94"/>
        <end position="118"/>
    </location>
</feature>